<sequence length="233" mass="26316">MDMMLPLYLQYDSGFGAVADSFKSSADALESNPSAGGLQSHLPISFLYRHSIELYLKSCIVIFHRRFNIAYQQTDSGEAAILVGTKPKLLKDIHALMPLYTHLKSLIDINIDFLITLEKTDWILSPELNARVKLIDGTDSSSTFFRYPVTKDKPKDKQKSTVQPADWENMVANMNNGPKPVKAFVFVNADDNIVQAFSHDDEKVKTLINALRETAEDFCGLHMMTAWKLVEQR</sequence>
<name>A0A1I0EFZ8_9PSED</name>
<evidence type="ECO:0000313" key="1">
    <source>
        <dbReference type="EMBL" id="SET44043.1"/>
    </source>
</evidence>
<evidence type="ECO:0000313" key="2">
    <source>
        <dbReference type="Proteomes" id="UP000182332"/>
    </source>
</evidence>
<dbReference type="OrthoDB" id="9181631at2"/>
<reference evidence="1 2" key="1">
    <citation type="submission" date="2016-10" db="EMBL/GenBank/DDBJ databases">
        <authorList>
            <person name="de Groot N.N."/>
        </authorList>
    </citation>
    <scope>NUCLEOTIDE SEQUENCE [LARGE SCALE GENOMIC DNA]</scope>
    <source>
        <strain evidence="1 2">DSM 11363</strain>
    </source>
</reference>
<dbReference type="RefSeq" id="WP_074889292.1">
    <property type="nucleotide sequence ID" value="NZ_FOHW01000013.1"/>
</dbReference>
<dbReference type="Proteomes" id="UP000182332">
    <property type="component" value="Unassembled WGS sequence"/>
</dbReference>
<protein>
    <submittedName>
        <fullName evidence="1">Uncharacterized protein</fullName>
    </submittedName>
</protein>
<gene>
    <name evidence="1" type="ORF">SAMN05216197_11392</name>
</gene>
<proteinExistence type="predicted"/>
<dbReference type="AlphaFoldDB" id="A0A1I0EFZ8"/>
<accession>A0A1I0EFZ8</accession>
<dbReference type="EMBL" id="FOHW01000013">
    <property type="protein sequence ID" value="SET44043.1"/>
    <property type="molecule type" value="Genomic_DNA"/>
</dbReference>
<organism evidence="1 2">
    <name type="scientific">Pseudomonas graminis</name>
    <dbReference type="NCBI Taxonomy" id="158627"/>
    <lineage>
        <taxon>Bacteria</taxon>
        <taxon>Pseudomonadati</taxon>
        <taxon>Pseudomonadota</taxon>
        <taxon>Gammaproteobacteria</taxon>
        <taxon>Pseudomonadales</taxon>
        <taxon>Pseudomonadaceae</taxon>
        <taxon>Pseudomonas</taxon>
    </lineage>
</organism>